<proteinExistence type="predicted"/>
<keyword evidence="3" id="KW-0677">Repeat</keyword>
<feature type="region of interest" description="Disordered" evidence="9">
    <location>
        <begin position="961"/>
        <end position="988"/>
    </location>
</feature>
<dbReference type="Pfam" id="PF08429">
    <property type="entry name" value="PLU-1"/>
    <property type="match status" value="1"/>
</dbReference>
<dbReference type="SUPFAM" id="SSF46774">
    <property type="entry name" value="ARID-like"/>
    <property type="match status" value="1"/>
</dbReference>
<dbReference type="Pfam" id="PF01388">
    <property type="entry name" value="ARID"/>
    <property type="match status" value="1"/>
</dbReference>
<evidence type="ECO:0000256" key="7">
    <source>
        <dbReference type="ARBA" id="ARBA00023242"/>
    </source>
</evidence>
<dbReference type="STRING" id="1081104.A0A162LLF5"/>
<accession>A0A162LLF5</accession>
<dbReference type="Gene3D" id="2.60.120.650">
    <property type="entry name" value="Cupin"/>
    <property type="match status" value="1"/>
</dbReference>
<dbReference type="PROSITE" id="PS50016">
    <property type="entry name" value="ZF_PHD_2"/>
    <property type="match status" value="2"/>
</dbReference>
<dbReference type="InterPro" id="IPR013083">
    <property type="entry name" value="Znf_RING/FYVE/PHD"/>
</dbReference>
<dbReference type="SUPFAM" id="SSF57903">
    <property type="entry name" value="FYVE/PHD zinc finger"/>
    <property type="match status" value="2"/>
</dbReference>
<evidence type="ECO:0000259" key="11">
    <source>
        <dbReference type="PROSITE" id="PS51011"/>
    </source>
</evidence>
<gene>
    <name evidence="14" type="ORF">ISF_01417</name>
</gene>
<dbReference type="GO" id="GO:0003677">
    <property type="term" value="F:DNA binding"/>
    <property type="evidence" value="ECO:0007669"/>
    <property type="project" value="InterPro"/>
</dbReference>
<feature type="region of interest" description="Disordered" evidence="9">
    <location>
        <begin position="1616"/>
        <end position="1682"/>
    </location>
</feature>
<dbReference type="EMBL" id="AZHB01000002">
    <property type="protein sequence ID" value="OAA72344.1"/>
    <property type="molecule type" value="Genomic_DNA"/>
</dbReference>
<keyword evidence="14" id="KW-0808">Transferase</keyword>
<keyword evidence="6" id="KW-0408">Iron</keyword>
<dbReference type="GO" id="GO:0032259">
    <property type="term" value="P:methylation"/>
    <property type="evidence" value="ECO:0007669"/>
    <property type="project" value="UniProtKB-KW"/>
</dbReference>
<feature type="region of interest" description="Disordered" evidence="9">
    <location>
        <begin position="56"/>
        <end position="79"/>
    </location>
</feature>
<dbReference type="InterPro" id="IPR019786">
    <property type="entry name" value="Zinc_finger_PHD-type_CS"/>
</dbReference>
<evidence type="ECO:0000256" key="8">
    <source>
        <dbReference type="PROSITE-ProRule" id="PRU00146"/>
    </source>
</evidence>
<feature type="domain" description="ARID" evidence="11">
    <location>
        <begin position="144"/>
        <end position="237"/>
    </location>
</feature>
<dbReference type="SMART" id="SM01014">
    <property type="entry name" value="ARID"/>
    <property type="match status" value="1"/>
</dbReference>
<dbReference type="Gene3D" id="3.30.40.10">
    <property type="entry name" value="Zinc/RING finger domain, C3HC4 (zinc finger)"/>
    <property type="match status" value="2"/>
</dbReference>
<dbReference type="SUPFAM" id="SSF51197">
    <property type="entry name" value="Clavaminate synthase-like"/>
    <property type="match status" value="1"/>
</dbReference>
<dbReference type="GO" id="GO:0008270">
    <property type="term" value="F:zinc ion binding"/>
    <property type="evidence" value="ECO:0007669"/>
    <property type="project" value="UniProtKB-KW"/>
</dbReference>
<dbReference type="GO" id="GO:0005634">
    <property type="term" value="C:nucleus"/>
    <property type="evidence" value="ECO:0007669"/>
    <property type="project" value="UniProtKB-SubCell"/>
</dbReference>
<comment type="caution">
    <text evidence="14">The sequence shown here is derived from an EMBL/GenBank/DDBJ whole genome shotgun (WGS) entry which is preliminary data.</text>
</comment>
<dbReference type="RefSeq" id="XP_018707790.1">
    <property type="nucleotide sequence ID" value="XM_018845024.1"/>
</dbReference>
<evidence type="ECO:0000259" key="10">
    <source>
        <dbReference type="PROSITE" id="PS50016"/>
    </source>
</evidence>
<dbReference type="CDD" id="cd15518">
    <property type="entry name" value="PHD_Ecm5p_Lid2p_like"/>
    <property type="match status" value="1"/>
</dbReference>
<dbReference type="GO" id="GO:0006355">
    <property type="term" value="P:regulation of DNA-templated transcription"/>
    <property type="evidence" value="ECO:0007669"/>
    <property type="project" value="TreeGrafter"/>
</dbReference>
<dbReference type="PANTHER" id="PTHR10694">
    <property type="entry name" value="LYSINE-SPECIFIC DEMETHYLASE"/>
    <property type="match status" value="1"/>
</dbReference>
<dbReference type="InterPro" id="IPR001965">
    <property type="entry name" value="Znf_PHD"/>
</dbReference>
<dbReference type="SMART" id="SM00558">
    <property type="entry name" value="JmjC"/>
    <property type="match status" value="1"/>
</dbReference>
<evidence type="ECO:0000256" key="3">
    <source>
        <dbReference type="ARBA" id="ARBA00022737"/>
    </source>
</evidence>
<protein>
    <submittedName>
        <fullName evidence="14">Lysine-specific demethylase-like domain protein</fullName>
    </submittedName>
</protein>
<feature type="compositionally biased region" description="Polar residues" evidence="9">
    <location>
        <begin position="258"/>
        <end position="278"/>
    </location>
</feature>
<dbReference type="PROSITE" id="PS51183">
    <property type="entry name" value="JMJN"/>
    <property type="match status" value="1"/>
</dbReference>
<dbReference type="InterPro" id="IPR003349">
    <property type="entry name" value="JmjN"/>
</dbReference>
<feature type="domain" description="PHD-type" evidence="10">
    <location>
        <begin position="1293"/>
        <end position="1342"/>
    </location>
</feature>
<keyword evidence="7" id="KW-0539">Nucleus</keyword>
<feature type="compositionally biased region" description="Polar residues" evidence="9">
    <location>
        <begin position="1504"/>
        <end position="1516"/>
    </location>
</feature>
<dbReference type="InterPro" id="IPR004198">
    <property type="entry name" value="Znf_C5HC2"/>
</dbReference>
<feature type="region of interest" description="Disordered" evidence="9">
    <location>
        <begin position="249"/>
        <end position="287"/>
    </location>
</feature>
<dbReference type="InterPro" id="IPR036431">
    <property type="entry name" value="ARID_dom_sf"/>
</dbReference>
<keyword evidence="14" id="KW-0489">Methyltransferase</keyword>
<feature type="region of interest" description="Disordered" evidence="9">
    <location>
        <begin position="1502"/>
        <end position="1567"/>
    </location>
</feature>
<dbReference type="SMART" id="SM00249">
    <property type="entry name" value="PHD"/>
    <property type="match status" value="2"/>
</dbReference>
<feature type="compositionally biased region" description="Polar residues" evidence="9">
    <location>
        <begin position="967"/>
        <end position="982"/>
    </location>
</feature>
<dbReference type="Pfam" id="PF02375">
    <property type="entry name" value="JmjN"/>
    <property type="match status" value="1"/>
</dbReference>
<evidence type="ECO:0000256" key="4">
    <source>
        <dbReference type="ARBA" id="ARBA00022771"/>
    </source>
</evidence>
<keyword evidence="5" id="KW-0862">Zinc</keyword>
<evidence type="ECO:0000256" key="1">
    <source>
        <dbReference type="ARBA" id="ARBA00004123"/>
    </source>
</evidence>
<feature type="region of interest" description="Disordered" evidence="9">
    <location>
        <begin position="1261"/>
        <end position="1290"/>
    </location>
</feature>
<evidence type="ECO:0000256" key="9">
    <source>
        <dbReference type="SAM" id="MobiDB-lite"/>
    </source>
</evidence>
<evidence type="ECO:0000313" key="15">
    <source>
        <dbReference type="Proteomes" id="UP000076744"/>
    </source>
</evidence>
<dbReference type="InterPro" id="IPR019787">
    <property type="entry name" value="Znf_PHD-finger"/>
</dbReference>
<dbReference type="Gene3D" id="1.10.150.60">
    <property type="entry name" value="ARID DNA-binding domain"/>
    <property type="match status" value="1"/>
</dbReference>
<organism evidence="14 15">
    <name type="scientific">Cordyceps fumosorosea (strain ARSEF 2679)</name>
    <name type="common">Isaria fumosorosea</name>
    <dbReference type="NCBI Taxonomy" id="1081104"/>
    <lineage>
        <taxon>Eukaryota</taxon>
        <taxon>Fungi</taxon>
        <taxon>Dikarya</taxon>
        <taxon>Ascomycota</taxon>
        <taxon>Pezizomycotina</taxon>
        <taxon>Sordariomycetes</taxon>
        <taxon>Hypocreomycetidae</taxon>
        <taxon>Hypocreales</taxon>
        <taxon>Cordycipitaceae</taxon>
        <taxon>Cordyceps</taxon>
    </lineage>
</organism>
<name>A0A162LLF5_CORFA</name>
<evidence type="ECO:0000256" key="2">
    <source>
        <dbReference type="ARBA" id="ARBA00022723"/>
    </source>
</evidence>
<dbReference type="GeneID" id="30017709"/>
<keyword evidence="2" id="KW-0479">Metal-binding</keyword>
<dbReference type="SMART" id="SM00501">
    <property type="entry name" value="BRIGHT"/>
    <property type="match status" value="1"/>
</dbReference>
<feature type="domain" description="JmjN" evidence="12">
    <location>
        <begin position="79"/>
        <end position="120"/>
    </location>
</feature>
<dbReference type="SMART" id="SM00545">
    <property type="entry name" value="JmjN"/>
    <property type="match status" value="1"/>
</dbReference>
<dbReference type="InterPro" id="IPR013637">
    <property type="entry name" value="Lys_sp_deMease-like_dom"/>
</dbReference>
<keyword evidence="15" id="KW-1185">Reference proteome</keyword>
<dbReference type="FunFam" id="3.30.40.10:FF:000322">
    <property type="entry name" value="PHD transcription factor (Rum1)"/>
    <property type="match status" value="1"/>
</dbReference>
<dbReference type="FunFam" id="2.60.120.650:FF:000014">
    <property type="entry name" value="PHD transcription factor (Rum1)"/>
    <property type="match status" value="1"/>
</dbReference>
<evidence type="ECO:0000313" key="14">
    <source>
        <dbReference type="EMBL" id="OAA72344.1"/>
    </source>
</evidence>
<sequence length="1682" mass="189915">MAPGMTASASVPASARSSVGPTKPKPKVNSNGYHPTTAIPLSAMHSPALDLTSVERRGQPTAAREPIKKASRPHGISDAPTYYPTLEEWHDPLEYVKKIGPEASQYGLCKIIPPDSWNPEFAINTEKFHFRTRKQELNSVEGSTRANLTYLDGLAKFHKQQGSNLHRLPYVDKKPLDLYRLKKAVESRGGFDKVCKHKKWAEIGRDLGYSGKIMSSLSTSLKNSYQRWLCPYEDYLRIAKPGVHQQLEQEYGGPLTPSPAQTPVKRSQVNTPSGTNAESPARNASEALQNGLKREADRDTPMIDAPLAPTSGGSSFTAVNSGFTSINKNTSERKSFTPEVPGTRNATPDDHTGLGSAAQVKRGISADDASDASKKEADGDNEDATNRRSKRLRKDNVPTVAGSHMTPFRPSVPRIPREEDLAPGEACETCGQGESAGLLLICESCDNSYHGLCLDPPLKRKPEAEWNCPRCLVGDGQFGFEEGGLYSLKQFQQKANDFKQGYFEKKMPFDSALKCHRPVTEEDVENEFWRLVADLEETVEVEYGADIHCTTHGSGFPTLEKNPGNPYAADGWNLNVLPFASESLFRHIKSDISGMTVPWVYVGMIFSTFCWHNEDHYAYSANYQHFGATKTWYGIPGDDAEKFEAAMREAVPELFETQPDLLFQLVTLLTPEQLTKAGVRVYAVDQRAGQMVITFPQAYHAGFNHGFNFNEAVNFAPPDWEPYGMAGVERLQAFRRQPCFSHDELLWTAAEGASAGLTIPTAKWLGPALERIQRRELAERELFVKNHLESTSHKCQCFKEEDGNCPLAFKVEDEDVLDEDEQCCSYCKAFAYLSRYKCHQSGKVLCITHAGNHPCCDESEQNRYLGTGHTLYYRKTEEMMKDAHNKVIEKADTPKQWEEKYAKLLDEEVTPSLKSLRGLLHEGERIPFDLPSLPILKEFVGRCNEWVDEATSYLVRKQQNRRKNERAWQTGTRSSIGSSSYQDQKEPESRSVDNIYRLLHAAEHIGFECPEILQLQERAASIKEFQANASRALENGTSLSVEAIEELLEEGRTFNVDTPEIDALSKMLDQVRWNEKARASRGLILSLADVKNLIDEGKRLEIPSYNDHFTFYCDQMAAGQSWETKARELIHAEFVHYQQLEALSKQVQAGALPVSKETWDAVDEILHKQREAHRQIISITERCKETDFRKRPRYTEAVNLMFKLDELNSKPNGTLDLENERKRHEDWIRKGKRLFGKSNAPLHILKSHLDHVLERNTDCFDTEHDTPRLPAEPVSREQSPDDSKDPDPSRQRQVFCFCRRIEAGMMIECELCHEWYHYKCLKIARGKVKEDDKYTCPICDWRMMIPRDAARPKLEDLIALIEEVPLLPFQPEEEEVLQEIITNAQNFREYVARYCNPILSTEAEADTQRFYLRKLEGAEVLLAYETNFFRQELHKWCPVAPEAPPILEVSLSTRKPRPTKLQKMLVEYGVENPDDLPEHAKGKANSLRRKAANAEAAAAAAQSGYGSLQPPSSNPSYGGPAYYAQDGPGGLYKREYSTDESRRNSMADQPREKSISRGQEKADSAGNSIDEAIEGINIHTEEGKAKALEIFGRTEAGRRQAEKIWGTEVWSKKPMRDVDMGTSKRNDEPKDEGKMEKMLMDLTDEKRAEEKPKDDKTQDDVKMTTESLEDERNGLDAIIDGA</sequence>
<dbReference type="PROSITE" id="PS51011">
    <property type="entry name" value="ARID"/>
    <property type="match status" value="1"/>
</dbReference>
<dbReference type="PROSITE" id="PS51184">
    <property type="entry name" value="JMJC"/>
    <property type="match status" value="1"/>
</dbReference>
<evidence type="ECO:0000259" key="12">
    <source>
        <dbReference type="PROSITE" id="PS51183"/>
    </source>
</evidence>
<reference evidence="14 15" key="1">
    <citation type="journal article" date="2016" name="Genome Biol. Evol.">
        <title>Divergent and convergent evolution of fungal pathogenicity.</title>
        <authorList>
            <person name="Shang Y."/>
            <person name="Xiao G."/>
            <person name="Zheng P."/>
            <person name="Cen K."/>
            <person name="Zhan S."/>
            <person name="Wang C."/>
        </authorList>
    </citation>
    <scope>NUCLEOTIDE SEQUENCE [LARGE SCALE GENOMIC DNA]</scope>
    <source>
        <strain evidence="14 15">ARSEF 2679</strain>
    </source>
</reference>
<dbReference type="Pfam" id="PF02928">
    <property type="entry name" value="zf-C5HC2"/>
    <property type="match status" value="1"/>
</dbReference>
<feature type="compositionally biased region" description="Low complexity" evidence="9">
    <location>
        <begin position="7"/>
        <end position="19"/>
    </location>
</feature>
<dbReference type="InterPro" id="IPR011011">
    <property type="entry name" value="Znf_FYVE_PHD"/>
</dbReference>
<dbReference type="Pfam" id="PF02373">
    <property type="entry name" value="JmjC"/>
    <property type="match status" value="1"/>
</dbReference>
<dbReference type="OrthoDB" id="1678912at2759"/>
<comment type="subcellular location">
    <subcellularLocation>
        <location evidence="1">Nucleus</location>
    </subcellularLocation>
</comment>
<dbReference type="GO" id="GO:0000785">
    <property type="term" value="C:chromatin"/>
    <property type="evidence" value="ECO:0007669"/>
    <property type="project" value="TreeGrafter"/>
</dbReference>
<feature type="region of interest" description="Disordered" evidence="9">
    <location>
        <begin position="325"/>
        <end position="415"/>
    </location>
</feature>
<evidence type="ECO:0000256" key="5">
    <source>
        <dbReference type="ARBA" id="ARBA00022833"/>
    </source>
</evidence>
<evidence type="ECO:0000256" key="6">
    <source>
        <dbReference type="ARBA" id="ARBA00023004"/>
    </source>
</evidence>
<feature type="domain" description="PHD-type" evidence="10">
    <location>
        <begin position="424"/>
        <end position="474"/>
    </location>
</feature>
<evidence type="ECO:0000259" key="13">
    <source>
        <dbReference type="PROSITE" id="PS51184"/>
    </source>
</evidence>
<feature type="region of interest" description="Disordered" evidence="9">
    <location>
        <begin position="1"/>
        <end position="39"/>
    </location>
</feature>
<dbReference type="Pfam" id="PF00628">
    <property type="entry name" value="PHD"/>
    <property type="match status" value="2"/>
</dbReference>
<dbReference type="PROSITE" id="PS01359">
    <property type="entry name" value="ZF_PHD_1"/>
    <property type="match status" value="2"/>
</dbReference>
<dbReference type="InterPro" id="IPR003347">
    <property type="entry name" value="JmjC_dom"/>
</dbReference>
<feature type="domain" description="JmjC" evidence="13">
    <location>
        <begin position="566"/>
        <end position="732"/>
    </location>
</feature>
<dbReference type="PANTHER" id="PTHR10694:SF33">
    <property type="entry name" value="LYSINE-SPECIFIC DEMETHYLASE 5"/>
    <property type="match status" value="1"/>
</dbReference>
<dbReference type="FunFam" id="1.10.150.60:FF:000010">
    <property type="entry name" value="PHD transcription factor (Rum1)"/>
    <property type="match status" value="1"/>
</dbReference>
<dbReference type="InterPro" id="IPR001606">
    <property type="entry name" value="ARID_dom"/>
</dbReference>
<feature type="compositionally biased region" description="Basic and acidic residues" evidence="9">
    <location>
        <begin position="1616"/>
        <end position="1663"/>
    </location>
</feature>
<feature type="compositionally biased region" description="Basic and acidic residues" evidence="9">
    <location>
        <begin position="1532"/>
        <end position="1563"/>
    </location>
</feature>
<dbReference type="Proteomes" id="UP000076744">
    <property type="component" value="Unassembled WGS sequence"/>
</dbReference>
<dbReference type="GO" id="GO:0008168">
    <property type="term" value="F:methyltransferase activity"/>
    <property type="evidence" value="ECO:0007669"/>
    <property type="project" value="UniProtKB-KW"/>
</dbReference>
<keyword evidence="4 8" id="KW-0863">Zinc-finger</keyword>
<feature type="compositionally biased region" description="Basic and acidic residues" evidence="9">
    <location>
        <begin position="1274"/>
        <end position="1290"/>
    </location>
</feature>
<dbReference type="GO" id="GO:0034647">
    <property type="term" value="F:histone H3K4me/H3K4me2/H3K4me3 demethylase activity"/>
    <property type="evidence" value="ECO:0007669"/>
    <property type="project" value="TreeGrafter"/>
</dbReference>